<dbReference type="InterPro" id="IPR038279">
    <property type="entry name" value="Ndc10_dom2_sf"/>
</dbReference>
<reference evidence="6 7" key="1">
    <citation type="journal article" date="2009" name="Genome Res.">
        <title>Comparative genomics of protoploid Saccharomycetaceae.</title>
        <authorList>
            <consortium name="The Genolevures Consortium"/>
            <person name="Souciet J.-L."/>
            <person name="Dujon B."/>
            <person name="Gaillardin C."/>
            <person name="Johnston M."/>
            <person name="Baret P.V."/>
            <person name="Cliften P."/>
            <person name="Sherman D.J."/>
            <person name="Weissenbach J."/>
            <person name="Westhof E."/>
            <person name="Wincker P."/>
            <person name="Jubin C."/>
            <person name="Poulain J."/>
            <person name="Barbe V."/>
            <person name="Segurens B."/>
            <person name="Artiguenave F."/>
            <person name="Anthouard V."/>
            <person name="Vacherie B."/>
            <person name="Val M.-E."/>
            <person name="Fulton R.S."/>
            <person name="Minx P."/>
            <person name="Wilson R."/>
            <person name="Durrens P."/>
            <person name="Jean G."/>
            <person name="Marck C."/>
            <person name="Martin T."/>
            <person name="Nikolski M."/>
            <person name="Rolland T."/>
            <person name="Seret M.-L."/>
            <person name="Casaregola S."/>
            <person name="Despons L."/>
            <person name="Fairhead C."/>
            <person name="Fischer G."/>
            <person name="Lafontaine I."/>
            <person name="Leh V."/>
            <person name="Lemaire M."/>
            <person name="de Montigny J."/>
            <person name="Neuveglise C."/>
            <person name="Thierry A."/>
            <person name="Blanc-Lenfle I."/>
            <person name="Bleykasten C."/>
            <person name="Diffels J."/>
            <person name="Fritsch E."/>
            <person name="Frangeul L."/>
            <person name="Goeffon A."/>
            <person name="Jauniaux N."/>
            <person name="Kachouri-Lafond R."/>
            <person name="Payen C."/>
            <person name="Potier S."/>
            <person name="Pribylova L."/>
            <person name="Ozanne C."/>
            <person name="Richard G.-F."/>
            <person name="Sacerdot C."/>
            <person name="Straub M.-L."/>
            <person name="Talla E."/>
        </authorList>
    </citation>
    <scope>NUCLEOTIDE SEQUENCE [LARGE SCALE GENOMIC DNA]</scope>
    <source>
        <strain evidence="7">ATCC 56472 / CBS 6340 / NRRL Y-8284</strain>
    </source>
</reference>
<evidence type="ECO:0000259" key="5">
    <source>
        <dbReference type="Pfam" id="PF21400"/>
    </source>
</evidence>
<dbReference type="InterPro" id="IPR031872">
    <property type="entry name" value="NDC10_II"/>
</dbReference>
<feature type="compositionally biased region" description="Low complexity" evidence="2">
    <location>
        <begin position="673"/>
        <end position="686"/>
    </location>
</feature>
<dbReference type="HOGENOM" id="CLU_320281_0_0_1"/>
<dbReference type="AlphaFoldDB" id="C5DLN8"/>
<dbReference type="InParanoid" id="C5DLN8"/>
<dbReference type="KEGG" id="lth:KLTH0G02244g"/>
<feature type="domain" description="Ndc10" evidence="4">
    <location>
        <begin position="139"/>
        <end position="439"/>
    </location>
</feature>
<feature type="domain" description="Transcription activator GCR1-like" evidence="3">
    <location>
        <begin position="709"/>
        <end position="791"/>
    </location>
</feature>
<evidence type="ECO:0000313" key="7">
    <source>
        <dbReference type="Proteomes" id="UP000002036"/>
    </source>
</evidence>
<dbReference type="Pfam" id="PF21400">
    <property type="entry name" value="Ndc10_N"/>
    <property type="match status" value="1"/>
</dbReference>
<dbReference type="Gene3D" id="1.10.150.130">
    <property type="match status" value="1"/>
</dbReference>
<feature type="region of interest" description="Disordered" evidence="2">
    <location>
        <begin position="672"/>
        <end position="709"/>
    </location>
</feature>
<feature type="compositionally biased region" description="Polar residues" evidence="2">
    <location>
        <begin position="700"/>
        <end position="709"/>
    </location>
</feature>
<dbReference type="Pfam" id="PF12550">
    <property type="entry name" value="GCR1_C"/>
    <property type="match status" value="1"/>
</dbReference>
<dbReference type="CDD" id="cd11602">
    <property type="entry name" value="Ndc10"/>
    <property type="match status" value="1"/>
</dbReference>
<feature type="region of interest" description="Disordered" evidence="2">
    <location>
        <begin position="552"/>
        <end position="618"/>
    </location>
</feature>
<proteinExistence type="predicted"/>
<dbReference type="Pfam" id="PF16787">
    <property type="entry name" value="NDC10_II"/>
    <property type="match status" value="1"/>
</dbReference>
<protein>
    <submittedName>
        <fullName evidence="6">KLTH0G02244p</fullName>
    </submittedName>
</protein>
<dbReference type="InterPro" id="IPR010998">
    <property type="entry name" value="Integrase_recombinase_N"/>
</dbReference>
<dbReference type="EMBL" id="CU928171">
    <property type="protein sequence ID" value="CAR24699.1"/>
    <property type="molecule type" value="Genomic_DNA"/>
</dbReference>
<dbReference type="eggNOG" id="ENOG502QVZD">
    <property type="taxonomic scope" value="Eukaryota"/>
</dbReference>
<dbReference type="InterPro" id="IPR049055">
    <property type="entry name" value="NDC10_N"/>
</dbReference>
<name>C5DLN8_LACTC</name>
<evidence type="ECO:0000256" key="1">
    <source>
        <dbReference type="ARBA" id="ARBA00023125"/>
    </source>
</evidence>
<accession>C5DLN8</accession>
<dbReference type="OMA" id="LEWFTPN"/>
<evidence type="ECO:0000259" key="4">
    <source>
        <dbReference type="Pfam" id="PF16787"/>
    </source>
</evidence>
<sequence>MPDVPSRPMDPHLHIKALVDTLAPRTAHQYKLYHTKFIQWCRDNKLLRRDPGADHPYRDIVVTATLVHCFVLSQYVCVSDSQFSASVLRKMISAFKFLHRVCCAYEPDYPYELDHDYLEAVARLHVSASAENPPFSPLHLVSVNMWTPHSNRLSEKYFKGGLERLRFLVDFHVQQYWHLPFADRARLKLGDLRFAADPGMLHVVRQGQHGADAPETVQQLALLPQRVPWICPLVSLAAYLYLRFYGAPKAYKGDGFPDLLGADEWAFLPMVRGKSLDKYPREETMTNYYAHVFRHCHLPYKRREYFYNKSVDYCQYPEIRRTELDQLQEIAPAQQRELFPHLIPLDFLRHMNHFPVYEPPSENHYADLANVPKSLLVQVFPEIEEYKRSSIPLGEQAQHFIDALQLLRSALVSALPLFYHFFPEHDLFKDPMFQNAEFQGYFHQKIEQLRATDQLQSYDPAAFGLVEAERDFAAPSQPPQALNVPPSADTQDLQIYLRDQTFRMVQFQTTSNFHLLLQSLSRIFEKLETKKSNREYIIHQLGSLEQTLQDQIAASKPQDVKTEEETSSSSTNGPKQETRESLPAGKLSRPAVFDSDAEDDDDYKEEDDNEDNDDEVDPNLQNELQALVSQVMDTRFKSAVEQQTAQIERHVQSLISAQVKEEVRKQLAHLLNQQSSTPTPQPSQQPVTIAPKRPREEQEPPSTAGESTFAMSPQLTSIEDIILEWFTPNPEQGNECVHTMNKKFGKTWRAGSQEATHLYKQRKLIIEFYICLVNQRQMDRYEAVAVCEKLRDNASIQEFSNMLKSWKKGHNNSFDGLG</sequence>
<organism evidence="6 7">
    <name type="scientific">Lachancea thermotolerans (strain ATCC 56472 / CBS 6340 / NRRL Y-8284)</name>
    <name type="common">Yeast</name>
    <name type="synonym">Kluyveromyces thermotolerans</name>
    <dbReference type="NCBI Taxonomy" id="559295"/>
    <lineage>
        <taxon>Eukaryota</taxon>
        <taxon>Fungi</taxon>
        <taxon>Dikarya</taxon>
        <taxon>Ascomycota</taxon>
        <taxon>Saccharomycotina</taxon>
        <taxon>Saccharomycetes</taxon>
        <taxon>Saccharomycetales</taxon>
        <taxon>Saccharomycetaceae</taxon>
        <taxon>Lachancea</taxon>
    </lineage>
</organism>
<dbReference type="Proteomes" id="UP000002036">
    <property type="component" value="Chromosome G"/>
</dbReference>
<dbReference type="GeneID" id="8293398"/>
<dbReference type="RefSeq" id="XP_002555136.1">
    <property type="nucleotide sequence ID" value="XM_002555090.1"/>
</dbReference>
<gene>
    <name evidence="6" type="ordered locus">KLTH0G02244g</name>
</gene>
<evidence type="ECO:0000256" key="2">
    <source>
        <dbReference type="SAM" id="MobiDB-lite"/>
    </source>
</evidence>
<evidence type="ECO:0000313" key="6">
    <source>
        <dbReference type="EMBL" id="CAR24699.1"/>
    </source>
</evidence>
<dbReference type="OrthoDB" id="4032152at2759"/>
<keyword evidence="7" id="KW-1185">Reference proteome</keyword>
<dbReference type="Gene3D" id="1.10.443.20">
    <property type="entry name" value="Centromere DNA-binding protein complex CBF3 subunit, domain 2"/>
    <property type="match status" value="1"/>
</dbReference>
<feature type="domain" description="NDC10 N-terminal" evidence="5">
    <location>
        <begin position="14"/>
        <end position="125"/>
    </location>
</feature>
<dbReference type="InterPro" id="IPR022210">
    <property type="entry name" value="TF_GCR1-like"/>
</dbReference>
<dbReference type="FunCoup" id="C5DLN8">
    <property type="interactions" value="172"/>
</dbReference>
<feature type="compositionally biased region" description="Acidic residues" evidence="2">
    <location>
        <begin position="595"/>
        <end position="617"/>
    </location>
</feature>
<dbReference type="STRING" id="559295.C5DLN8"/>
<dbReference type="GO" id="GO:0003677">
    <property type="term" value="F:DNA binding"/>
    <property type="evidence" value="ECO:0007669"/>
    <property type="project" value="UniProtKB-KW"/>
</dbReference>
<evidence type="ECO:0000259" key="3">
    <source>
        <dbReference type="Pfam" id="PF12550"/>
    </source>
</evidence>
<keyword evidence="1" id="KW-0238">DNA-binding</keyword>